<evidence type="ECO:0000313" key="17">
    <source>
        <dbReference type="Proteomes" id="UP000053831"/>
    </source>
</evidence>
<keyword evidence="6 13" id="KW-0732">Signal</keyword>
<feature type="region of interest" description="Disordered" evidence="11">
    <location>
        <begin position="87"/>
        <end position="106"/>
    </location>
</feature>
<evidence type="ECO:0000256" key="5">
    <source>
        <dbReference type="ARBA" id="ARBA00022692"/>
    </source>
</evidence>
<keyword evidence="7" id="KW-0256">Endoplasmic reticulum</keyword>
<reference evidence="16 17" key="1">
    <citation type="submission" date="2015-07" db="EMBL/GenBank/DDBJ databases">
        <title>The genome of the fungus Escovopsis weberi, a specialized disease agent of ant agriculture.</title>
        <authorList>
            <person name="de Man T.J."/>
            <person name="Stajich J.E."/>
            <person name="Kubicek C.P."/>
            <person name="Chenthamara K."/>
            <person name="Atanasova L."/>
            <person name="Druzhinina I.S."/>
            <person name="Birnbaum S."/>
            <person name="Barribeau S.M."/>
            <person name="Teiling C."/>
            <person name="Suen G."/>
            <person name="Currie C."/>
            <person name="Gerardo N.M."/>
        </authorList>
    </citation>
    <scope>NUCLEOTIDE SEQUENCE [LARGE SCALE GENOMIC DNA]</scope>
</reference>
<evidence type="ECO:0000256" key="3">
    <source>
        <dbReference type="ARBA" id="ARBA00011276"/>
    </source>
</evidence>
<sequence>MRRTWTSALLLGLSSLVAAIFKDEVDDVDFHYPLVGIPQIDTTFFHRPRTEDRASLLYTLSDVGVIGAVNPGDGSLVWRQQIHEDAADRGHGHGNGNGSGRGHLRAPEGQNWLAAAHGSRVQAWNALTGRNIWHAEFAGEVRDLEIMELTESSRKDVLVLFEEEGGVTVLRRLHGALGSVVWEFRETTKDVPLQVSTNIANVFVIGIHADGLKVTSLEPATGGRIAHAAVSTKGAVRGPQDVKFVGANSAAPILAWTDRELSTLHVQVIGAKSVQEFALPPKAVSVDIHAPHLTSSQAHFLVHTRTDEGNVPQVYHTDLKSGRITKAYDLPLLPGRGAISTSSEGANVFFCRIENGQVEVFSSDSPDVLASWPLEAAVGGASLHAVSEVIWKASGRDLAVRSAIVTQTDDWVLFRNGELDWTRPEGMSGAVAAAWAEIPEAENLAKVLAEEAHTNPWNAYTHRVSRHVHDLQYLPAYLASLPALILNSVTGGAVKASPSKGLRRDSFGFNQIIILATQRGRVYALDTGNHGSVVWSKALFPQTSGSFFAVRGLVSNGQGLATIRGSRGEYAVFKVDDGEIVEINAGDDSVEVASTALVDGKAGKWLLALGPDGSPIDNGVLDINADKTLVIRTEDDTIKGITLSQEGDEVVKTETWQMQLLPGQRIVDIATPPSHDPTASIGRVLGDRTVNYKYLNPNTILIAIVEEGLPTLSVRVIDTVSGQILTTQKYNGVDTQEPISCTMSENWFSCAFFGQYTLDDGTDRLIKGYHLAVSDMYESPSPNDRGPLGDADTFSPLDPVDTPTGVPLPHVISQTWIVSEPLTRLTVTQTRQGITTRQILAYLPGSHAIMSIARFIVDPRRPVGRDPTAAEMEAESLIRYTPAIDMDARNFLTHERDIVGVRGIIATQAIVESTTLVVSYGVDVFGTRVAPSGMFDILGKGFNKITLIGTVVALGWGVVFLAPMVRKKQINRRWEAFL</sequence>
<evidence type="ECO:0000259" key="14">
    <source>
        <dbReference type="Pfam" id="PF07774"/>
    </source>
</evidence>
<dbReference type="STRING" id="150374.A0A0M8N2T8"/>
<keyword evidence="5 12" id="KW-0812">Transmembrane</keyword>
<keyword evidence="10" id="KW-0325">Glycoprotein</keyword>
<evidence type="ECO:0000259" key="15">
    <source>
        <dbReference type="Pfam" id="PF25293"/>
    </source>
</evidence>
<accession>A0A0M8N2T8</accession>
<dbReference type="Proteomes" id="UP000053831">
    <property type="component" value="Unassembled WGS sequence"/>
</dbReference>
<comment type="subunit">
    <text evidence="3">Component of the ER membrane protein complex (EMC).</text>
</comment>
<evidence type="ECO:0000256" key="12">
    <source>
        <dbReference type="SAM" id="Phobius"/>
    </source>
</evidence>
<feature type="region of interest" description="Disordered" evidence="11">
    <location>
        <begin position="779"/>
        <end position="798"/>
    </location>
</feature>
<dbReference type="InterPro" id="IPR058545">
    <property type="entry name" value="Beta-prop_EMC1_1st"/>
</dbReference>
<protein>
    <recommendedName>
        <fullName evidence="4">ER membrane protein complex subunit 1</fullName>
    </recommendedName>
</protein>
<feature type="transmembrane region" description="Helical" evidence="12">
    <location>
        <begin position="945"/>
        <end position="965"/>
    </location>
</feature>
<dbReference type="InterPro" id="IPR015943">
    <property type="entry name" value="WD40/YVTN_repeat-like_dom_sf"/>
</dbReference>
<dbReference type="GO" id="GO:0072546">
    <property type="term" value="C:EMC complex"/>
    <property type="evidence" value="ECO:0007669"/>
    <property type="project" value="InterPro"/>
</dbReference>
<dbReference type="OrthoDB" id="28092at2759"/>
<gene>
    <name evidence="16" type="ORF">ESCO_001010</name>
</gene>
<evidence type="ECO:0000256" key="9">
    <source>
        <dbReference type="ARBA" id="ARBA00023136"/>
    </source>
</evidence>
<dbReference type="SUPFAM" id="SSF50998">
    <property type="entry name" value="Quinoprotein alcohol dehydrogenase-like"/>
    <property type="match status" value="2"/>
</dbReference>
<keyword evidence="17" id="KW-1185">Reference proteome</keyword>
<feature type="chain" id="PRO_5005819098" description="ER membrane protein complex subunit 1" evidence="13">
    <location>
        <begin position="20"/>
        <end position="978"/>
    </location>
</feature>
<dbReference type="InterPro" id="IPR026895">
    <property type="entry name" value="EMC1"/>
</dbReference>
<evidence type="ECO:0000313" key="16">
    <source>
        <dbReference type="EMBL" id="KOS19424.1"/>
    </source>
</evidence>
<comment type="similarity">
    <text evidence="2">Belongs to the EMC1 family.</text>
</comment>
<dbReference type="Pfam" id="PF07774">
    <property type="entry name" value="EMC1_C"/>
    <property type="match status" value="1"/>
</dbReference>
<evidence type="ECO:0000256" key="13">
    <source>
        <dbReference type="SAM" id="SignalP"/>
    </source>
</evidence>
<dbReference type="InterPro" id="IPR011678">
    <property type="entry name" value="EMC1_C"/>
</dbReference>
<dbReference type="PANTHER" id="PTHR21573:SF0">
    <property type="entry name" value="ER MEMBRANE PROTEIN COMPLEX SUBUNIT 1"/>
    <property type="match status" value="1"/>
</dbReference>
<evidence type="ECO:0000256" key="1">
    <source>
        <dbReference type="ARBA" id="ARBA00004115"/>
    </source>
</evidence>
<evidence type="ECO:0000256" key="11">
    <source>
        <dbReference type="SAM" id="MobiDB-lite"/>
    </source>
</evidence>
<name>A0A0M8N2T8_ESCWE</name>
<evidence type="ECO:0000256" key="6">
    <source>
        <dbReference type="ARBA" id="ARBA00022729"/>
    </source>
</evidence>
<evidence type="ECO:0000256" key="4">
    <source>
        <dbReference type="ARBA" id="ARBA00020824"/>
    </source>
</evidence>
<evidence type="ECO:0000256" key="2">
    <source>
        <dbReference type="ARBA" id="ARBA00007904"/>
    </source>
</evidence>
<dbReference type="EMBL" id="LGSR01000020">
    <property type="protein sequence ID" value="KOS19424.1"/>
    <property type="molecule type" value="Genomic_DNA"/>
</dbReference>
<proteinExistence type="inferred from homology"/>
<dbReference type="InterPro" id="IPR011047">
    <property type="entry name" value="Quinoprotein_ADH-like_sf"/>
</dbReference>
<keyword evidence="9 12" id="KW-0472">Membrane</keyword>
<evidence type="ECO:0000256" key="7">
    <source>
        <dbReference type="ARBA" id="ARBA00022824"/>
    </source>
</evidence>
<feature type="domain" description="ER membrane protein complex subunit 1 C-terminal" evidence="14">
    <location>
        <begin position="744"/>
        <end position="974"/>
    </location>
</feature>
<dbReference type="GO" id="GO:0034975">
    <property type="term" value="P:protein folding in endoplasmic reticulum"/>
    <property type="evidence" value="ECO:0007669"/>
    <property type="project" value="TreeGrafter"/>
</dbReference>
<dbReference type="Gene3D" id="2.130.10.10">
    <property type="entry name" value="YVTN repeat-like/Quinoprotein amine dehydrogenase"/>
    <property type="match status" value="1"/>
</dbReference>
<organism evidence="16 17">
    <name type="scientific">Escovopsis weberi</name>
    <dbReference type="NCBI Taxonomy" id="150374"/>
    <lineage>
        <taxon>Eukaryota</taxon>
        <taxon>Fungi</taxon>
        <taxon>Dikarya</taxon>
        <taxon>Ascomycota</taxon>
        <taxon>Pezizomycotina</taxon>
        <taxon>Sordariomycetes</taxon>
        <taxon>Hypocreomycetidae</taxon>
        <taxon>Hypocreales</taxon>
        <taxon>Hypocreaceae</taxon>
        <taxon>Escovopsis</taxon>
    </lineage>
</organism>
<comment type="subcellular location">
    <subcellularLocation>
        <location evidence="1">Endoplasmic reticulum membrane</location>
        <topology evidence="1">Single-pass type I membrane protein</topology>
    </subcellularLocation>
</comment>
<dbReference type="PANTHER" id="PTHR21573">
    <property type="entry name" value="ER MEMBRANE PROTEIN COMPLEX SUBUNIT 1"/>
    <property type="match status" value="1"/>
</dbReference>
<dbReference type="AlphaFoldDB" id="A0A0M8N2T8"/>
<feature type="domain" description="EMC1 first beta-propeller" evidence="15">
    <location>
        <begin position="19"/>
        <end position="425"/>
    </location>
</feature>
<comment type="caution">
    <text evidence="16">The sequence shown here is derived from an EMBL/GenBank/DDBJ whole genome shotgun (WGS) entry which is preliminary data.</text>
</comment>
<evidence type="ECO:0000256" key="10">
    <source>
        <dbReference type="ARBA" id="ARBA00023180"/>
    </source>
</evidence>
<evidence type="ECO:0000256" key="8">
    <source>
        <dbReference type="ARBA" id="ARBA00022989"/>
    </source>
</evidence>
<dbReference type="Pfam" id="PF25293">
    <property type="entry name" value="Beta-prop_EMC1_N"/>
    <property type="match status" value="1"/>
</dbReference>
<keyword evidence="8 12" id="KW-1133">Transmembrane helix</keyword>
<feature type="signal peptide" evidence="13">
    <location>
        <begin position="1"/>
        <end position="19"/>
    </location>
</feature>